<organism evidence="2 3">
    <name type="scientific">Mycoplasmopsis phocirhinis</name>
    <dbReference type="NCBI Taxonomy" id="142650"/>
    <lineage>
        <taxon>Bacteria</taxon>
        <taxon>Bacillati</taxon>
        <taxon>Mycoplasmatota</taxon>
        <taxon>Mycoplasmoidales</taxon>
        <taxon>Metamycoplasmataceae</taxon>
        <taxon>Mycoplasmopsis</taxon>
    </lineage>
</organism>
<keyword evidence="1" id="KW-0472">Membrane</keyword>
<evidence type="ECO:0000313" key="3">
    <source>
        <dbReference type="Proteomes" id="UP000289326"/>
    </source>
</evidence>
<dbReference type="EMBL" id="CP034841">
    <property type="protein sequence ID" value="QBF34790.1"/>
    <property type="molecule type" value="Genomic_DNA"/>
</dbReference>
<feature type="transmembrane region" description="Helical" evidence="1">
    <location>
        <begin position="310"/>
        <end position="339"/>
    </location>
</feature>
<accession>A0A4P6MPG5</accession>
<reference evidence="2 3" key="1">
    <citation type="submission" date="2019-01" db="EMBL/GenBank/DDBJ databases">
        <title>Complete sequence and annotation of the Mycoplasma phocirhinis strain 852T genome.</title>
        <authorList>
            <person name="Frasca S.Jr."/>
            <person name="Kutish G.F."/>
            <person name="Castellanos Gell J."/>
            <person name="Michaels D.L."/>
            <person name="Brown D.R."/>
        </authorList>
    </citation>
    <scope>NUCLEOTIDE SEQUENCE [LARGE SCALE GENOMIC DNA]</scope>
    <source>
        <strain evidence="2 3">852</strain>
    </source>
</reference>
<dbReference type="OrthoDB" id="398159at2"/>
<evidence type="ECO:0000313" key="2">
    <source>
        <dbReference type="EMBL" id="QBF34790.1"/>
    </source>
</evidence>
<protein>
    <submittedName>
        <fullName evidence="2">Uncharacterized protein</fullName>
    </submittedName>
</protein>
<proteinExistence type="predicted"/>
<dbReference type="Proteomes" id="UP000289326">
    <property type="component" value="Chromosome"/>
</dbReference>
<evidence type="ECO:0000256" key="1">
    <source>
        <dbReference type="SAM" id="Phobius"/>
    </source>
</evidence>
<keyword evidence="1" id="KW-1133">Transmembrane helix</keyword>
<dbReference type="AlphaFoldDB" id="A0A4P6MPG5"/>
<keyword evidence="1" id="KW-0812">Transmembrane</keyword>
<name>A0A4P6MPG5_9BACT</name>
<dbReference type="KEGG" id="mphi:EG856_02580"/>
<sequence>MTSQKPKLNRFYLSEKYDIVDGVRIISFNLKRAKIARLQNFKTFKEGVDEFNRVAFELEGNSRVWFHQNGAFRGSATPQRTAQILEVIDQSQVKDEDVIEFINKEKLVDVAPKKNKKEVSIDQEPTQIIDLNDTEEIVFEDTKEIEMCQNEQNCGCEYDDQCQCEEVCDCNDSCECSPTCECENSVLTKTSELDEIASGFELYVENPEEKLVKEVQLFDVKNRFKYDLVVTSINWNNENENVLAKYVLRDKENDKQSREFSQVLTGFKKPVPVVEQEQTQQLQTTEEQLSTLPQRKVYRHLVERTEWSKLIYWILGIIILISVIIIILLSLHIVGLFSIPWFL</sequence>
<gene>
    <name evidence="2" type="ORF">EG856_02580</name>
</gene>
<keyword evidence="3" id="KW-1185">Reference proteome</keyword>
<dbReference type="RefSeq" id="WP_130429567.1">
    <property type="nucleotide sequence ID" value="NZ_CP034841.1"/>
</dbReference>